<evidence type="ECO:0000256" key="2">
    <source>
        <dbReference type="SAM" id="Phobius"/>
    </source>
</evidence>
<proteinExistence type="predicted"/>
<dbReference type="PANTHER" id="PTHR11008">
    <property type="entry name" value="PROTEIN TAKEOUT-LIKE PROTEIN"/>
    <property type="match status" value="1"/>
</dbReference>
<reference evidence="3 4" key="1">
    <citation type="submission" date="2015-09" db="EMBL/GenBank/DDBJ databases">
        <title>Atta colombica WGS genome.</title>
        <authorList>
            <person name="Nygaard S."/>
            <person name="Hu H."/>
            <person name="Boomsma J."/>
            <person name="Zhang G."/>
        </authorList>
    </citation>
    <scope>NUCLEOTIDE SEQUENCE [LARGE SCALE GENOMIC DNA]</scope>
    <source>
        <strain evidence="3">Treedump-2</strain>
        <tissue evidence="3">Whole body</tissue>
    </source>
</reference>
<feature type="transmembrane region" description="Helical" evidence="2">
    <location>
        <begin position="53"/>
        <end position="70"/>
    </location>
</feature>
<protein>
    <submittedName>
        <fullName evidence="3">Protein takeout</fullName>
    </submittedName>
</protein>
<dbReference type="InterPro" id="IPR010562">
    <property type="entry name" value="Haemolymph_juvenile_hormone-bd"/>
</dbReference>
<dbReference type="AlphaFoldDB" id="A0A151I2V5"/>
<keyword evidence="2" id="KW-0472">Membrane</keyword>
<dbReference type="Pfam" id="PF06585">
    <property type="entry name" value="JHBP"/>
    <property type="match status" value="1"/>
</dbReference>
<keyword evidence="2" id="KW-1133">Transmembrane helix</keyword>
<dbReference type="EMBL" id="KQ976523">
    <property type="protein sequence ID" value="KYM82031.1"/>
    <property type="molecule type" value="Genomic_DNA"/>
</dbReference>
<evidence type="ECO:0000256" key="1">
    <source>
        <dbReference type="SAM" id="MobiDB-lite"/>
    </source>
</evidence>
<gene>
    <name evidence="3" type="ORF">ALC53_07515</name>
</gene>
<dbReference type="Gene3D" id="3.15.10.30">
    <property type="entry name" value="Haemolymph juvenile hormone binding protein"/>
    <property type="match status" value="1"/>
</dbReference>
<feature type="transmembrane region" description="Helical" evidence="2">
    <location>
        <begin position="90"/>
        <end position="109"/>
    </location>
</feature>
<dbReference type="STRING" id="520822.A0A151I2V5"/>
<name>A0A151I2V5_9HYME</name>
<dbReference type="GO" id="GO:0005615">
    <property type="term" value="C:extracellular space"/>
    <property type="evidence" value="ECO:0007669"/>
    <property type="project" value="TreeGrafter"/>
</dbReference>
<dbReference type="Proteomes" id="UP000078540">
    <property type="component" value="Unassembled WGS sequence"/>
</dbReference>
<sequence length="454" mass="52020">MERSPSKRNLNPLKNNKVKKNSMENKSAKTPDDKKMLRIIAGTSKAIDDRNRYAAMYAIMNIVYVINNYFVDIHWFDRSNVKFRNSHANFTLYVIGVVHDALIIIGIIATTHDSTSLANNIKCVMEHLHSPFFKRSLNSRSDFDFEIILQQNNTYCALFRNIRTSITYIKGTMRVGIRLLRERSVNTEIPITTVIFKESTASHRKSRNLKKFCVLSSVQLCESKIITVVTNWSSALPSAFQEIIHMHKSAKKGREMVTRCPKIATFITVLDASCNTLYLYDNKLLHIFPISYPYSQIFGPSTFKIRDLKIDPENVFITFKIGFDKLDFKGKYQINAQILLLNIIGEGDLTGIFLDYDSDCLMKSQKIVKNNKTYVNFEKMKIKIKINKAVLNFNNLFGGDSVLGSASNEILNANSDFLIDEIRPILEDSLSDLFTKIANKITLKFTYDDLFPND</sequence>
<keyword evidence="2" id="KW-0812">Transmembrane</keyword>
<evidence type="ECO:0000313" key="3">
    <source>
        <dbReference type="EMBL" id="KYM82031.1"/>
    </source>
</evidence>
<keyword evidence="4" id="KW-1185">Reference proteome</keyword>
<evidence type="ECO:0000313" key="4">
    <source>
        <dbReference type="Proteomes" id="UP000078540"/>
    </source>
</evidence>
<dbReference type="PANTHER" id="PTHR11008:SF39">
    <property type="entry name" value="CIRCADIAN CLOCK-CONTROLLED PROTEIN-LIKE PROTEIN"/>
    <property type="match status" value="1"/>
</dbReference>
<feature type="compositionally biased region" description="Basic and acidic residues" evidence="1">
    <location>
        <begin position="21"/>
        <end position="31"/>
    </location>
</feature>
<dbReference type="SMART" id="SM00700">
    <property type="entry name" value="JHBP"/>
    <property type="match status" value="1"/>
</dbReference>
<organism evidence="3 4">
    <name type="scientific">Atta colombica</name>
    <dbReference type="NCBI Taxonomy" id="520822"/>
    <lineage>
        <taxon>Eukaryota</taxon>
        <taxon>Metazoa</taxon>
        <taxon>Ecdysozoa</taxon>
        <taxon>Arthropoda</taxon>
        <taxon>Hexapoda</taxon>
        <taxon>Insecta</taxon>
        <taxon>Pterygota</taxon>
        <taxon>Neoptera</taxon>
        <taxon>Endopterygota</taxon>
        <taxon>Hymenoptera</taxon>
        <taxon>Apocrita</taxon>
        <taxon>Aculeata</taxon>
        <taxon>Formicoidea</taxon>
        <taxon>Formicidae</taxon>
        <taxon>Myrmicinae</taxon>
        <taxon>Atta</taxon>
    </lineage>
</organism>
<feature type="region of interest" description="Disordered" evidence="1">
    <location>
        <begin position="1"/>
        <end position="31"/>
    </location>
</feature>
<accession>A0A151I2V5</accession>
<dbReference type="InterPro" id="IPR038606">
    <property type="entry name" value="To_sf"/>
</dbReference>